<feature type="compositionally biased region" description="Low complexity" evidence="4">
    <location>
        <begin position="43"/>
        <end position="61"/>
    </location>
</feature>
<evidence type="ECO:0000256" key="1">
    <source>
        <dbReference type="ARBA" id="ARBA00005995"/>
    </source>
</evidence>
<dbReference type="InterPro" id="IPR002937">
    <property type="entry name" value="Amino_oxidase"/>
</dbReference>
<comment type="caution">
    <text evidence="7">The sequence shown here is derived from an EMBL/GenBank/DDBJ whole genome shotgun (WGS) entry which is preliminary data.</text>
</comment>
<dbReference type="InterPro" id="IPR009057">
    <property type="entry name" value="Homeodomain-like_sf"/>
</dbReference>
<comment type="similarity">
    <text evidence="1">Belongs to the flavin monoamine oxidase family.</text>
</comment>
<evidence type="ECO:0000256" key="2">
    <source>
        <dbReference type="ARBA" id="ARBA00023002"/>
    </source>
</evidence>
<dbReference type="Gene3D" id="3.50.50.60">
    <property type="entry name" value="FAD/NAD(P)-binding domain"/>
    <property type="match status" value="2"/>
</dbReference>
<feature type="region of interest" description="Disordered" evidence="4">
    <location>
        <begin position="151"/>
        <end position="175"/>
    </location>
</feature>
<evidence type="ECO:0000313" key="7">
    <source>
        <dbReference type="EMBL" id="KAG8623354.1"/>
    </source>
</evidence>
<keyword evidence="2" id="KW-0560">Oxidoreductase</keyword>
<dbReference type="FunFam" id="1.10.10.10:FF:000064">
    <property type="entry name" value="Lysine-specific histone demethylase 1A"/>
    <property type="match status" value="1"/>
</dbReference>
<dbReference type="SUPFAM" id="SSF51905">
    <property type="entry name" value="FAD/NAD(P)-binding domain"/>
    <property type="match status" value="1"/>
</dbReference>
<feature type="domain" description="SWIRM" evidence="6">
    <location>
        <begin position="195"/>
        <end position="290"/>
    </location>
</feature>
<dbReference type="OrthoDB" id="9982100at2759"/>
<dbReference type="Gene3D" id="1.10.30.10">
    <property type="entry name" value="High mobility group box domain"/>
    <property type="match status" value="1"/>
</dbReference>
<feature type="compositionally biased region" description="Polar residues" evidence="4">
    <location>
        <begin position="67"/>
        <end position="93"/>
    </location>
</feature>
<evidence type="ECO:0000259" key="6">
    <source>
        <dbReference type="PROSITE" id="PS50934"/>
    </source>
</evidence>
<feature type="compositionally biased region" description="Polar residues" evidence="4">
    <location>
        <begin position="154"/>
        <end position="169"/>
    </location>
</feature>
<dbReference type="GO" id="GO:0050660">
    <property type="term" value="F:flavin adenine dinucleotide binding"/>
    <property type="evidence" value="ECO:0007669"/>
    <property type="project" value="TreeGrafter"/>
</dbReference>
<feature type="region of interest" description="Disordered" evidence="4">
    <location>
        <begin position="897"/>
        <end position="933"/>
    </location>
</feature>
<feature type="region of interest" description="Disordered" evidence="4">
    <location>
        <begin position="1"/>
        <end position="139"/>
    </location>
</feature>
<dbReference type="Pfam" id="PF04433">
    <property type="entry name" value="SWIRM"/>
    <property type="match status" value="1"/>
</dbReference>
<keyword evidence="8" id="KW-1185">Reference proteome</keyword>
<feature type="compositionally biased region" description="Low complexity" evidence="4">
    <location>
        <begin position="116"/>
        <end position="130"/>
    </location>
</feature>
<evidence type="ECO:0000256" key="4">
    <source>
        <dbReference type="SAM" id="MobiDB-lite"/>
    </source>
</evidence>
<feature type="DNA-binding region" description="HMG box" evidence="3">
    <location>
        <begin position="989"/>
        <end position="1069"/>
    </location>
</feature>
<dbReference type="AlphaFoldDB" id="A0A8K0PFA1"/>
<evidence type="ECO:0000313" key="8">
    <source>
        <dbReference type="Proteomes" id="UP000809789"/>
    </source>
</evidence>
<feature type="domain" description="HMG box" evidence="5">
    <location>
        <begin position="989"/>
        <end position="1069"/>
    </location>
</feature>
<dbReference type="Pfam" id="PF01593">
    <property type="entry name" value="Amino_oxidase"/>
    <property type="match status" value="2"/>
</dbReference>
<dbReference type="InterPro" id="IPR036910">
    <property type="entry name" value="HMG_box_dom_sf"/>
</dbReference>
<evidence type="ECO:0008006" key="9">
    <source>
        <dbReference type="Google" id="ProtNLM"/>
    </source>
</evidence>
<dbReference type="GO" id="GO:0016491">
    <property type="term" value="F:oxidoreductase activity"/>
    <property type="evidence" value="ECO:0007669"/>
    <property type="project" value="UniProtKB-KW"/>
</dbReference>
<dbReference type="Proteomes" id="UP000809789">
    <property type="component" value="Unassembled WGS sequence"/>
</dbReference>
<evidence type="ECO:0000256" key="3">
    <source>
        <dbReference type="PROSITE-ProRule" id="PRU00267"/>
    </source>
</evidence>
<dbReference type="InterPro" id="IPR036388">
    <property type="entry name" value="WH-like_DNA-bd_sf"/>
</dbReference>
<dbReference type="InterPro" id="IPR009071">
    <property type="entry name" value="HMG_box_dom"/>
</dbReference>
<accession>A0A8K0PFA1</accession>
<keyword evidence="3" id="KW-0238">DNA-binding</keyword>
<dbReference type="GO" id="GO:0005634">
    <property type="term" value="C:nucleus"/>
    <property type="evidence" value="ECO:0007669"/>
    <property type="project" value="UniProtKB-UniRule"/>
</dbReference>
<dbReference type="GO" id="GO:0003682">
    <property type="term" value="F:chromatin binding"/>
    <property type="evidence" value="ECO:0007669"/>
    <property type="project" value="TreeGrafter"/>
</dbReference>
<proteinExistence type="inferred from homology"/>
<dbReference type="SUPFAM" id="SSF54373">
    <property type="entry name" value="FAD-linked reductases, C-terminal domain"/>
    <property type="match status" value="1"/>
</dbReference>
<dbReference type="GO" id="GO:0003677">
    <property type="term" value="F:DNA binding"/>
    <property type="evidence" value="ECO:0007669"/>
    <property type="project" value="UniProtKB-UniRule"/>
</dbReference>
<dbReference type="PROSITE" id="PS50934">
    <property type="entry name" value="SWIRM"/>
    <property type="match status" value="1"/>
</dbReference>
<dbReference type="GO" id="GO:0006338">
    <property type="term" value="P:chromatin remodeling"/>
    <property type="evidence" value="ECO:0007669"/>
    <property type="project" value="TreeGrafter"/>
</dbReference>
<dbReference type="InterPro" id="IPR050281">
    <property type="entry name" value="Flavin_monoamine_oxidase"/>
</dbReference>
<dbReference type="InterPro" id="IPR036188">
    <property type="entry name" value="FAD/NAD-bd_sf"/>
</dbReference>
<gene>
    <name evidence="7" type="ORF">KVT40_008330</name>
</gene>
<evidence type="ECO:0000259" key="5">
    <source>
        <dbReference type="PROSITE" id="PS50118"/>
    </source>
</evidence>
<dbReference type="InterPro" id="IPR007526">
    <property type="entry name" value="SWIRM"/>
</dbReference>
<feature type="region of interest" description="Disordered" evidence="4">
    <location>
        <begin position="478"/>
        <end position="497"/>
    </location>
</feature>
<dbReference type="PROSITE" id="PS50118">
    <property type="entry name" value="HMG_BOX_2"/>
    <property type="match status" value="1"/>
</dbReference>
<dbReference type="SUPFAM" id="SSF47095">
    <property type="entry name" value="HMG-box"/>
    <property type="match status" value="1"/>
</dbReference>
<reference evidence="7" key="1">
    <citation type="submission" date="2021-07" db="EMBL/GenBank/DDBJ databases">
        <title>Elsinoe batatas strain:CRI-CJ2 Genome sequencing and assembly.</title>
        <authorList>
            <person name="Huang L."/>
        </authorList>
    </citation>
    <scope>NUCLEOTIDE SEQUENCE</scope>
    <source>
        <strain evidence="7">CRI-CJ2</strain>
    </source>
</reference>
<organism evidence="7 8">
    <name type="scientific">Elsinoe batatas</name>
    <dbReference type="NCBI Taxonomy" id="2601811"/>
    <lineage>
        <taxon>Eukaryota</taxon>
        <taxon>Fungi</taxon>
        <taxon>Dikarya</taxon>
        <taxon>Ascomycota</taxon>
        <taxon>Pezizomycotina</taxon>
        <taxon>Dothideomycetes</taxon>
        <taxon>Dothideomycetidae</taxon>
        <taxon>Myriangiales</taxon>
        <taxon>Elsinoaceae</taxon>
        <taxon>Elsinoe</taxon>
    </lineage>
</organism>
<feature type="compositionally biased region" description="Polar residues" evidence="4">
    <location>
        <begin position="27"/>
        <end position="42"/>
    </location>
</feature>
<keyword evidence="3" id="KW-0539">Nucleus</keyword>
<dbReference type="EMBL" id="JAESVG020000010">
    <property type="protein sequence ID" value="KAG8623354.1"/>
    <property type="molecule type" value="Genomic_DNA"/>
</dbReference>
<name>A0A8K0PFA1_9PEZI</name>
<dbReference type="SUPFAM" id="SSF46689">
    <property type="entry name" value="Homeodomain-like"/>
    <property type="match status" value="1"/>
</dbReference>
<sequence length="1102" mass="121323">MWKVARPSETGSTKIRLVKTSGAEAASQESVTYQNSTPEEANSSTQLEPTDSSSSSSIQSEIFDRTLLNTESEETGLSSVSSAERSDPFQSHNIIKETPKSFSTVRTSEGARKRIALSPPRSSAARAEPSGQDDPMSFRPLSQLHIEPDVARLQSPQKLSPKTSQSWNTIPRRDRWKPSSSIPAALSWEEYGRQCILAANMSRLNPYALHQGEYRLLKGHLPPQLATTYLNIRNGVLRLWTRNPLVSVTLDEAAGCVKESRYFNLAVFAYQWLVRNGYINFGCIDVPRPQINPPRGRKPVQQKTIVVIGAGMSGLGCARQLEGLIGQYQDRWVNRGEHPPKVIVLEGRTRIGGRVYSHPLRSQVKGSLPDDLRNTAEMGAQIITGFQHGNPLDAIVRGQLGLQYHLMWDEIVMHDSNGKAVDRDRDILVNKIHNDVLERTSDFRIRSTVTETMEGLQDFIDVCQEPAQVDFEARAAVAKGPEEQSNATAGAGGQDRSQVVPPGFAKLQGRTQVVAGNSSSRTAAQAARSAGWELRPGISRNHSLNLDNVVKSSNTPTLGSTMDEALRQYQHLVQLTPQDMRMLNWHYADLEYANAAMVSQLSLGGHDQDSGNEFEGRHSEVVGGYIQVPRGLMMLPHQLEVQFDSAVKTIKYSADGQMPAQIECINGETIEADKVILTAPLGVLKAQAISFEPALPDWKQGAIERLGFGVLNKIVLVFEKPFWDEQYDMFGMLNNAERENSMNPDDYAKGRGKFYLVWNCISNSGRPMLIALMSGHAAHAAEVTPTATLLKEILGRLTRTFAPKIVPAPVEVIVTRWKKDPFTRGTYSFVAPGTQPGDYDVMAAPVGNLHFAGEATCGTHPATVHGAYLSGLRAAADIMEELVGSVEIPSPLLPEREDFGSPAVSDSSQKVSIAGSATRKPSGGGRPRKSSIKIKTETMADAVPATPSVPTVNPYRSINSARWTEHVDQEAALQFFIVSQIGERPPRPTRPGVNPFLVYTAEKWNECKAEESAVKAKTTGDPNAKATRNEVRIAIGRNWRLLPEESRRPYNEQCEAAQQLANEARAEWARRTDAWDREAKRLRAEWGQQHVAGLGEDGKSAE</sequence>
<dbReference type="PANTHER" id="PTHR10742:SF386">
    <property type="entry name" value="LYSINE-SPECIFIC HISTONE DEMETHYLASE 1A"/>
    <property type="match status" value="1"/>
</dbReference>
<dbReference type="GO" id="GO:0010468">
    <property type="term" value="P:regulation of gene expression"/>
    <property type="evidence" value="ECO:0007669"/>
    <property type="project" value="UniProtKB-ARBA"/>
</dbReference>
<protein>
    <recommendedName>
        <fullName evidence="9">SWIRM domain-containing protein</fullName>
    </recommendedName>
</protein>
<dbReference type="Gene3D" id="1.10.10.10">
    <property type="entry name" value="Winged helix-like DNA-binding domain superfamily/Winged helix DNA-binding domain"/>
    <property type="match status" value="1"/>
</dbReference>
<dbReference type="PANTHER" id="PTHR10742">
    <property type="entry name" value="FLAVIN MONOAMINE OXIDASE"/>
    <property type="match status" value="1"/>
</dbReference>